<proteinExistence type="predicted"/>
<sequence length="386" mass="43793">MEPLLISESSHHRGELADLVMELTAQSTSLRRSLPEDIVIALSNLVRSMNCYYSNLIEGHDTHPIDIERALAEDYSQDPQKRDLQLEARAHIAVQRWIDEKGLSGQATSVEGILELHRRFYDLLPEELLWVENKETGERLKVNPGELRQKDVKVGRHIPISPGALPRFLKHFEKVYKKLGRVDSVLAAATAHHRFLWMHPFLDGNGRVARLMSYAMLNDSLDTGGIWSIARGLARNEGLYKSHLAACDLPRRNDLDGRGNLSEESLADFSKFFLQICIDQVNFMESLMQPDRLRNRILIWAEEEMRMDTLPPKSNIVLETILYRGILPRGDVAGLLNTSERNARRVTSALLDQGVLTSESTRAPLHLAFPAKLAARWMPGLFPEKP</sequence>
<dbReference type="Gene3D" id="1.10.3290.10">
    <property type="entry name" value="Fido-like domain"/>
    <property type="match status" value="1"/>
</dbReference>
<evidence type="ECO:0000313" key="4">
    <source>
        <dbReference type="EMBL" id="TPD59513.1"/>
    </source>
</evidence>
<dbReference type="InterPro" id="IPR040198">
    <property type="entry name" value="Fido_containing"/>
</dbReference>
<dbReference type="EMBL" id="VFIY01000014">
    <property type="protein sequence ID" value="TPD59513.1"/>
    <property type="molecule type" value="Genomic_DNA"/>
</dbReference>
<dbReference type="PANTHER" id="PTHR13504">
    <property type="entry name" value="FIDO DOMAIN-CONTAINING PROTEIN DDB_G0283145"/>
    <property type="match status" value="1"/>
</dbReference>
<feature type="active site" evidence="1">
    <location>
        <position position="199"/>
    </location>
</feature>
<dbReference type="OrthoDB" id="9813719at2"/>
<feature type="binding site" evidence="2">
    <location>
        <begin position="203"/>
        <end position="210"/>
    </location>
    <ligand>
        <name>ATP</name>
        <dbReference type="ChEBI" id="CHEBI:30616"/>
    </ligand>
</feature>
<feature type="binding site" evidence="2">
    <location>
        <begin position="154"/>
        <end position="157"/>
    </location>
    <ligand>
        <name>ATP</name>
        <dbReference type="ChEBI" id="CHEBI:30616"/>
    </ligand>
</feature>
<evidence type="ECO:0000256" key="1">
    <source>
        <dbReference type="PIRSR" id="PIRSR640198-1"/>
    </source>
</evidence>
<gene>
    <name evidence="4" type="ORF">FIV46_11060</name>
</gene>
<name>A0A501PGC2_9PROT</name>
<protein>
    <submittedName>
        <fullName evidence="4">Fic family protein</fullName>
    </submittedName>
</protein>
<accession>A0A501PGC2</accession>
<dbReference type="Pfam" id="PF02661">
    <property type="entry name" value="Fic"/>
    <property type="match status" value="1"/>
</dbReference>
<keyword evidence="2" id="KW-0547">Nucleotide-binding</keyword>
<feature type="domain" description="Fido" evidence="3">
    <location>
        <begin position="108"/>
        <end position="275"/>
    </location>
</feature>
<keyword evidence="2" id="KW-0067">ATP-binding</keyword>
<evidence type="ECO:0000313" key="5">
    <source>
        <dbReference type="Proteomes" id="UP000319148"/>
    </source>
</evidence>
<dbReference type="PROSITE" id="PS51459">
    <property type="entry name" value="FIDO"/>
    <property type="match status" value="1"/>
</dbReference>
<dbReference type="SUPFAM" id="SSF140931">
    <property type="entry name" value="Fic-like"/>
    <property type="match status" value="1"/>
</dbReference>
<reference evidence="5" key="1">
    <citation type="submission" date="2019-06" db="EMBL/GenBank/DDBJ databases">
        <title>The complete genome of Emcibacter congregatus ZYLT.</title>
        <authorList>
            <person name="Zhao Z."/>
        </authorList>
    </citation>
    <scope>NUCLEOTIDE SEQUENCE [LARGE SCALE GENOMIC DNA]</scope>
    <source>
        <strain evidence="5">MCCC 1A06723</strain>
    </source>
</reference>
<dbReference type="InterPro" id="IPR003812">
    <property type="entry name" value="Fido"/>
</dbReference>
<dbReference type="PANTHER" id="PTHR13504:SF38">
    <property type="entry name" value="FIDO DOMAIN-CONTAINING PROTEIN"/>
    <property type="match status" value="1"/>
</dbReference>
<dbReference type="InterPro" id="IPR036597">
    <property type="entry name" value="Fido-like_dom_sf"/>
</dbReference>
<organism evidence="4 5">
    <name type="scientific">Emcibacter nanhaiensis</name>
    <dbReference type="NCBI Taxonomy" id="1505037"/>
    <lineage>
        <taxon>Bacteria</taxon>
        <taxon>Pseudomonadati</taxon>
        <taxon>Pseudomonadota</taxon>
        <taxon>Alphaproteobacteria</taxon>
        <taxon>Emcibacterales</taxon>
        <taxon>Emcibacteraceae</taxon>
        <taxon>Emcibacter</taxon>
    </lineage>
</organism>
<comment type="caution">
    <text evidence="4">The sequence shown here is derived from an EMBL/GenBank/DDBJ whole genome shotgun (WGS) entry which is preliminary data.</text>
</comment>
<dbReference type="AlphaFoldDB" id="A0A501PGC2"/>
<evidence type="ECO:0000259" key="3">
    <source>
        <dbReference type="PROSITE" id="PS51459"/>
    </source>
</evidence>
<dbReference type="GO" id="GO:0005524">
    <property type="term" value="F:ATP binding"/>
    <property type="evidence" value="ECO:0007669"/>
    <property type="project" value="UniProtKB-KW"/>
</dbReference>
<keyword evidence="5" id="KW-1185">Reference proteome</keyword>
<dbReference type="Proteomes" id="UP000319148">
    <property type="component" value="Unassembled WGS sequence"/>
</dbReference>
<evidence type="ECO:0000256" key="2">
    <source>
        <dbReference type="PIRSR" id="PIRSR640198-2"/>
    </source>
</evidence>